<proteinExistence type="inferred from homology"/>
<dbReference type="Gene3D" id="3.40.50.10300">
    <property type="entry name" value="CoaB-like"/>
    <property type="match status" value="1"/>
</dbReference>
<dbReference type="Pfam" id="PF04127">
    <property type="entry name" value="DFP"/>
    <property type="match status" value="1"/>
</dbReference>
<dbReference type="InterPro" id="IPR035929">
    <property type="entry name" value="CoaB-like_sf"/>
</dbReference>
<dbReference type="GO" id="GO:0010181">
    <property type="term" value="F:FMN binding"/>
    <property type="evidence" value="ECO:0007669"/>
    <property type="project" value="InterPro"/>
</dbReference>
<dbReference type="InterPro" id="IPR036551">
    <property type="entry name" value="Flavin_trans-like"/>
</dbReference>
<dbReference type="GO" id="GO:0015937">
    <property type="term" value="P:coenzyme A biosynthetic process"/>
    <property type="evidence" value="ECO:0007669"/>
    <property type="project" value="InterPro"/>
</dbReference>
<accession>A0A6J7HZ59</accession>
<feature type="domain" description="Flavoprotein" evidence="3">
    <location>
        <begin position="3"/>
        <end position="183"/>
    </location>
</feature>
<dbReference type="InterPro" id="IPR007085">
    <property type="entry name" value="DNA/pantothenate-metab_flavo_C"/>
</dbReference>
<dbReference type="Pfam" id="PF02441">
    <property type="entry name" value="Flavoprotein"/>
    <property type="match status" value="1"/>
</dbReference>
<reference evidence="5" key="1">
    <citation type="submission" date="2020-05" db="EMBL/GenBank/DDBJ databases">
        <authorList>
            <person name="Chiriac C."/>
            <person name="Salcher M."/>
            <person name="Ghai R."/>
            <person name="Kavagutti S V."/>
        </authorList>
    </citation>
    <scope>NUCLEOTIDE SEQUENCE</scope>
</reference>
<sequence length="416" mass="43476">MARILLGVSGGIAAYKALEFARLATRGGHAVRVIQTADAQRFVGAASFEGLTGAPVLVTEWERDPARGAFPDQEQPTHEPISHLELVRNADILLIAPATANTIAKLAGGLADNLLTSAALAATCPLVVAPAMNHHMWEHAATRANVATLRERGTVIVDPGVGALGSRGEWGSGRLAEPADLLAAVEALVPVGPRPWDGLRVLVTAGGTREPIDAVRFVGNRSSGRMGVALAEEAAALGARVTVVAANVALPRSPVITWRDVESAAELEAICREEFPACDVLLMAAAVADFTPVDPQFGKLKKSGRDALRVELQPTTDVLSALSAMRSAHQTIVGFAAEHGAGALDYGREKLARKRLDAIVVNDVSAPGVGFDAVENEVTVVTAHAEHHVPRTTKAAVACAILDVVSELRVTQGTRA</sequence>
<gene>
    <name evidence="5" type="ORF">UFOPK3674_00713</name>
</gene>
<keyword evidence="1" id="KW-0210">Decarboxylase</keyword>
<evidence type="ECO:0000259" key="3">
    <source>
        <dbReference type="Pfam" id="PF02441"/>
    </source>
</evidence>
<dbReference type="EMBL" id="CAFBMX010000003">
    <property type="protein sequence ID" value="CAB4923759.1"/>
    <property type="molecule type" value="Genomic_DNA"/>
</dbReference>
<organism evidence="5">
    <name type="scientific">freshwater metagenome</name>
    <dbReference type="NCBI Taxonomy" id="449393"/>
    <lineage>
        <taxon>unclassified sequences</taxon>
        <taxon>metagenomes</taxon>
        <taxon>ecological metagenomes</taxon>
    </lineage>
</organism>
<dbReference type="InterPro" id="IPR005252">
    <property type="entry name" value="CoaBC"/>
</dbReference>
<dbReference type="PANTHER" id="PTHR14359:SF6">
    <property type="entry name" value="PHOSPHOPANTOTHENOYLCYSTEINE DECARBOXYLASE"/>
    <property type="match status" value="1"/>
</dbReference>
<evidence type="ECO:0000313" key="5">
    <source>
        <dbReference type="EMBL" id="CAB4923759.1"/>
    </source>
</evidence>
<evidence type="ECO:0000256" key="1">
    <source>
        <dbReference type="ARBA" id="ARBA00022793"/>
    </source>
</evidence>
<feature type="domain" description="DNA/pantothenate metabolism flavoprotein C-terminal" evidence="4">
    <location>
        <begin position="197"/>
        <end position="407"/>
    </location>
</feature>
<dbReference type="Gene3D" id="3.40.50.1950">
    <property type="entry name" value="Flavin prenyltransferase-like"/>
    <property type="match status" value="1"/>
</dbReference>
<dbReference type="NCBIfam" id="TIGR00521">
    <property type="entry name" value="coaBC_dfp"/>
    <property type="match status" value="1"/>
</dbReference>
<evidence type="ECO:0000256" key="2">
    <source>
        <dbReference type="ARBA" id="ARBA00023239"/>
    </source>
</evidence>
<keyword evidence="2" id="KW-0456">Lyase</keyword>
<name>A0A6J7HZ59_9ZZZZ</name>
<dbReference type="SUPFAM" id="SSF102645">
    <property type="entry name" value="CoaB-like"/>
    <property type="match status" value="1"/>
</dbReference>
<dbReference type="GO" id="GO:0004633">
    <property type="term" value="F:phosphopantothenoylcysteine decarboxylase activity"/>
    <property type="evidence" value="ECO:0007669"/>
    <property type="project" value="InterPro"/>
</dbReference>
<evidence type="ECO:0000259" key="4">
    <source>
        <dbReference type="Pfam" id="PF04127"/>
    </source>
</evidence>
<dbReference type="GO" id="GO:0015941">
    <property type="term" value="P:pantothenate catabolic process"/>
    <property type="evidence" value="ECO:0007669"/>
    <property type="project" value="InterPro"/>
</dbReference>
<dbReference type="InterPro" id="IPR003382">
    <property type="entry name" value="Flavoprotein"/>
</dbReference>
<dbReference type="GO" id="GO:0004632">
    <property type="term" value="F:phosphopantothenate--cysteine ligase activity"/>
    <property type="evidence" value="ECO:0007669"/>
    <property type="project" value="InterPro"/>
</dbReference>
<dbReference type="GO" id="GO:0071513">
    <property type="term" value="C:phosphopantothenoylcysteine decarboxylase complex"/>
    <property type="evidence" value="ECO:0007669"/>
    <property type="project" value="TreeGrafter"/>
</dbReference>
<dbReference type="SUPFAM" id="SSF52507">
    <property type="entry name" value="Homo-oligomeric flavin-containing Cys decarboxylases, HFCD"/>
    <property type="match status" value="1"/>
</dbReference>
<dbReference type="PANTHER" id="PTHR14359">
    <property type="entry name" value="HOMO-OLIGOMERIC FLAVIN CONTAINING CYS DECARBOXYLASE FAMILY"/>
    <property type="match status" value="1"/>
</dbReference>
<dbReference type="HAMAP" id="MF_02225">
    <property type="entry name" value="CoaBC"/>
    <property type="match status" value="1"/>
</dbReference>
<protein>
    <submittedName>
        <fullName evidence="5">Unannotated protein</fullName>
    </submittedName>
</protein>
<dbReference type="AlphaFoldDB" id="A0A6J7HZ59"/>